<proteinExistence type="predicted"/>
<dbReference type="EMBL" id="UINC01027065">
    <property type="protein sequence ID" value="SVB05666.1"/>
    <property type="molecule type" value="Genomic_DNA"/>
</dbReference>
<dbReference type="GO" id="GO:0035556">
    <property type="term" value="P:intracellular signal transduction"/>
    <property type="evidence" value="ECO:0007669"/>
    <property type="project" value="InterPro"/>
</dbReference>
<protein>
    <recommendedName>
        <fullName evidence="1">Guanylate cyclase domain-containing protein</fullName>
    </recommendedName>
</protein>
<evidence type="ECO:0000259" key="1">
    <source>
        <dbReference type="PROSITE" id="PS50125"/>
    </source>
</evidence>
<dbReference type="SMART" id="SM00065">
    <property type="entry name" value="GAF"/>
    <property type="match status" value="2"/>
</dbReference>
<feature type="non-terminal residue" evidence="2">
    <location>
        <position position="546"/>
    </location>
</feature>
<name>A0A382AVV6_9ZZZZ</name>
<evidence type="ECO:0000313" key="2">
    <source>
        <dbReference type="EMBL" id="SVB05666.1"/>
    </source>
</evidence>
<dbReference type="Pfam" id="PF13426">
    <property type="entry name" value="PAS_9"/>
    <property type="match status" value="1"/>
</dbReference>
<dbReference type="NCBIfam" id="TIGR00229">
    <property type="entry name" value="sensory_box"/>
    <property type="match status" value="1"/>
</dbReference>
<gene>
    <name evidence="2" type="ORF">METZ01_LOCUS158520</name>
</gene>
<dbReference type="Gene3D" id="3.30.450.20">
    <property type="entry name" value="PAS domain"/>
    <property type="match status" value="1"/>
</dbReference>
<dbReference type="PANTHER" id="PTHR43081">
    <property type="entry name" value="ADENYLATE CYCLASE, TERMINAL-DIFFERENTIATION SPECIFIC-RELATED"/>
    <property type="match status" value="1"/>
</dbReference>
<dbReference type="CDD" id="cd00130">
    <property type="entry name" value="PAS"/>
    <property type="match status" value="1"/>
</dbReference>
<dbReference type="InterPro" id="IPR029787">
    <property type="entry name" value="Nucleotide_cyclase"/>
</dbReference>
<dbReference type="PROSITE" id="PS50125">
    <property type="entry name" value="GUANYLATE_CYCLASE_2"/>
    <property type="match status" value="1"/>
</dbReference>
<dbReference type="Gene3D" id="3.30.70.1230">
    <property type="entry name" value="Nucleotide cyclase"/>
    <property type="match status" value="1"/>
</dbReference>
<dbReference type="InterPro" id="IPR050697">
    <property type="entry name" value="Adenylyl/Guanylyl_Cyclase_3/4"/>
</dbReference>
<dbReference type="Pfam" id="PF13492">
    <property type="entry name" value="GAF_3"/>
    <property type="match status" value="1"/>
</dbReference>
<dbReference type="PANTHER" id="PTHR43081:SF1">
    <property type="entry name" value="ADENYLATE CYCLASE, TERMINAL-DIFFERENTIATION SPECIFIC"/>
    <property type="match status" value="1"/>
</dbReference>
<accession>A0A382AVV6</accession>
<dbReference type="Pfam" id="PF00211">
    <property type="entry name" value="Guanylate_cyc"/>
    <property type="match status" value="1"/>
</dbReference>
<feature type="non-terminal residue" evidence="2">
    <location>
        <position position="1"/>
    </location>
</feature>
<reference evidence="2" key="1">
    <citation type="submission" date="2018-05" db="EMBL/GenBank/DDBJ databases">
        <authorList>
            <person name="Lanie J.A."/>
            <person name="Ng W.-L."/>
            <person name="Kazmierczak K.M."/>
            <person name="Andrzejewski T.M."/>
            <person name="Davidsen T.M."/>
            <person name="Wayne K.J."/>
            <person name="Tettelin H."/>
            <person name="Glass J.I."/>
            <person name="Rusch D."/>
            <person name="Podicherti R."/>
            <person name="Tsui H.-C.T."/>
            <person name="Winkler M.E."/>
        </authorList>
    </citation>
    <scope>NUCLEOTIDE SEQUENCE</scope>
</reference>
<dbReference type="Gene3D" id="3.30.450.40">
    <property type="match status" value="2"/>
</dbReference>
<dbReference type="CDD" id="cd07302">
    <property type="entry name" value="CHD"/>
    <property type="match status" value="1"/>
</dbReference>
<dbReference type="SUPFAM" id="SSF55073">
    <property type="entry name" value="Nucleotide cyclase"/>
    <property type="match status" value="1"/>
</dbReference>
<dbReference type="InterPro" id="IPR001054">
    <property type="entry name" value="A/G_cyclase"/>
</dbReference>
<sequence>VVEVSVTDQLDYYLASLDELGGVLIDAEQSESVGKGVLRLTLGTVMASKGAIFLYHQTDNNLSILASQGLKNKKRFSAPKQLVKQSKKYRHNHILLEKTPRWLTGRLKKHTQDSHLKILIPLFHKDHLLGLLCVGKKFMGEAYSNAEIKILEIVANHLIKALYNYELIKNVEEKRNQLNLKLLELETLFDISVAISSVLNVDELGEEALWRSVGILNASKGMMLVQRENSPILKTNNEFNWGENTALISKKLSIFKQIAETKTGIILTPNDKNTLQKKLGEDNIIIAPLQAKESVLGYMILCNKETRSGVEAFTETDLALLSALCNQAAVALENARLFKDITKAKQFNESILGSIATGVITLDPLGEVDSTNQAGLNILKMEIDEIIGNHYMYLFEKDTEIIELIQMAELENATHTEINMSFLTVSEETVVNVSAAPRVDPDGNVQGLVIAIEDITDVSKVKNTFKRYVSKQVVDELLDDDAKLNLGGEEREVTILFSDIRGFTTMSEKMRPEDVVSTLNEYFSDMIDIVFKHNGTLDKIIGDELM</sequence>
<dbReference type="InterPro" id="IPR035965">
    <property type="entry name" value="PAS-like_dom_sf"/>
</dbReference>
<dbReference type="InterPro" id="IPR029016">
    <property type="entry name" value="GAF-like_dom_sf"/>
</dbReference>
<dbReference type="SUPFAM" id="SSF55785">
    <property type="entry name" value="PYP-like sensor domain (PAS domain)"/>
    <property type="match status" value="1"/>
</dbReference>
<dbReference type="InterPro" id="IPR003018">
    <property type="entry name" value="GAF"/>
</dbReference>
<dbReference type="GO" id="GO:0006171">
    <property type="term" value="P:cAMP biosynthetic process"/>
    <property type="evidence" value="ECO:0007669"/>
    <property type="project" value="TreeGrafter"/>
</dbReference>
<organism evidence="2">
    <name type="scientific">marine metagenome</name>
    <dbReference type="NCBI Taxonomy" id="408172"/>
    <lineage>
        <taxon>unclassified sequences</taxon>
        <taxon>metagenomes</taxon>
        <taxon>ecological metagenomes</taxon>
    </lineage>
</organism>
<dbReference type="InterPro" id="IPR000014">
    <property type="entry name" value="PAS"/>
</dbReference>
<dbReference type="SUPFAM" id="SSF55781">
    <property type="entry name" value="GAF domain-like"/>
    <property type="match status" value="2"/>
</dbReference>
<feature type="domain" description="Guanylate cyclase" evidence="1">
    <location>
        <begin position="494"/>
        <end position="546"/>
    </location>
</feature>
<dbReference type="AlphaFoldDB" id="A0A382AVV6"/>